<dbReference type="PIRSF" id="PIRSF012535">
    <property type="entry name" value="UCP012535"/>
    <property type="match status" value="1"/>
</dbReference>
<dbReference type="InterPro" id="IPR055398">
    <property type="entry name" value="Rossmann-like_BshC"/>
</dbReference>
<evidence type="ECO:0000313" key="6">
    <source>
        <dbReference type="Proteomes" id="UP001596494"/>
    </source>
</evidence>
<feature type="domain" description="Bacillithiol biosynthesis BshC N-terminal Rossmann-like" evidence="3">
    <location>
        <begin position="1"/>
        <end position="380"/>
    </location>
</feature>
<dbReference type="EC" id="6.-.-.-" evidence="2"/>
<evidence type="ECO:0000259" key="3">
    <source>
        <dbReference type="Pfam" id="PF10079"/>
    </source>
</evidence>
<sequence length="541" mass="62084">MRIDPINFSDANPLVADYKADNKSVHDKFDFNPNNESDWLKRAEDIQGNHYKREELTEVLTQLNDRWNASAPTFQNIKKLEDKRTTAIVAGQQAGLLTGPLYTVHKIISVLQMTKLKEKELGSPVVPVFWIAGEDHDFAEINHIYMENNQAMEKLQVDTDVNEKSSVSDLIFDEHAVKEWLDKIFNHLQETEYTSSIYSSFKDAIKTSSSFTDFFAKVIHKLFPREGLILLDAHDREIRKLEGSYFKEMVDHNEQIAQGVYSSEQKIKQEGYPISLFSSADDANLFLHKDGERVLLVRDEDGFFKGKKGEVSLSKDDLLSVAEQEPWRLSNNVVTRPLMQELLLPVLGFVGGPGEINYWAALKPAFHTLNLRMPPVVPRLSFTLLDRASDKRLRDYEIDVGAGVQQGTGPNKLNWIATLGEQPIDKLAEEMKKEIENIHKPLRNKAADLGPDMKALADKNLEYIHQSIGFLQKRMLKSTEENYERELRVFDELNLLLRPGGALQERMWSIVPWVNMHGIDVFERMCSRELSFDHTHFVVRL</sequence>
<keyword evidence="1 2" id="KW-0436">Ligase</keyword>
<evidence type="ECO:0000256" key="2">
    <source>
        <dbReference type="HAMAP-Rule" id="MF_01867"/>
    </source>
</evidence>
<evidence type="ECO:0000259" key="4">
    <source>
        <dbReference type="Pfam" id="PF24850"/>
    </source>
</evidence>
<dbReference type="RefSeq" id="WP_289214028.1">
    <property type="nucleotide sequence ID" value="NZ_JAPVRC010000001.1"/>
</dbReference>
<proteinExistence type="inferred from homology"/>
<evidence type="ECO:0000256" key="1">
    <source>
        <dbReference type="ARBA" id="ARBA00022598"/>
    </source>
</evidence>
<dbReference type="Pfam" id="PF24850">
    <property type="entry name" value="CC_BshC"/>
    <property type="match status" value="1"/>
</dbReference>
<comment type="similarity">
    <text evidence="2">Belongs to the BshC family.</text>
</comment>
<gene>
    <name evidence="2 5" type="primary">bshC</name>
    <name evidence="5" type="ORF">ACFQMN_05605</name>
</gene>
<organism evidence="5 6">
    <name type="scientific">Halobacillus campisalis</name>
    <dbReference type="NCBI Taxonomy" id="435909"/>
    <lineage>
        <taxon>Bacteria</taxon>
        <taxon>Bacillati</taxon>
        <taxon>Bacillota</taxon>
        <taxon>Bacilli</taxon>
        <taxon>Bacillales</taxon>
        <taxon>Bacillaceae</taxon>
        <taxon>Halobacillus</taxon>
    </lineage>
</organism>
<dbReference type="Proteomes" id="UP001596494">
    <property type="component" value="Unassembled WGS sequence"/>
</dbReference>
<dbReference type="InterPro" id="IPR011199">
    <property type="entry name" value="Bacillithiol_biosynth_BshC"/>
</dbReference>
<comment type="function">
    <text evidence="2">Involved in bacillithiol (BSH) biosynthesis. May catalyze the last step of the pathway, the addition of cysteine to glucosamine malate (GlcN-Mal) to generate BSH.</text>
</comment>
<protein>
    <recommendedName>
        <fullName evidence="2">Putative cysteine ligase BshC</fullName>
        <ecNumber evidence="2">6.-.-.-</ecNumber>
    </recommendedName>
</protein>
<dbReference type="Pfam" id="PF10079">
    <property type="entry name" value="Rossmann-like_BshC"/>
    <property type="match status" value="1"/>
</dbReference>
<name>A0ABW2K2J6_9BACI</name>
<dbReference type="EMBL" id="JBHTBY010000006">
    <property type="protein sequence ID" value="MFC7320347.1"/>
    <property type="molecule type" value="Genomic_DNA"/>
</dbReference>
<accession>A0ABW2K2J6</accession>
<dbReference type="HAMAP" id="MF_01867">
    <property type="entry name" value="BshC"/>
    <property type="match status" value="1"/>
</dbReference>
<dbReference type="NCBIfam" id="TIGR03998">
    <property type="entry name" value="thiol_BshC"/>
    <property type="match status" value="1"/>
</dbReference>
<reference evidence="6" key="1">
    <citation type="journal article" date="2019" name="Int. J. Syst. Evol. Microbiol.">
        <title>The Global Catalogue of Microorganisms (GCM) 10K type strain sequencing project: providing services to taxonomists for standard genome sequencing and annotation.</title>
        <authorList>
            <consortium name="The Broad Institute Genomics Platform"/>
            <consortium name="The Broad Institute Genome Sequencing Center for Infectious Disease"/>
            <person name="Wu L."/>
            <person name="Ma J."/>
        </authorList>
    </citation>
    <scope>NUCLEOTIDE SEQUENCE [LARGE SCALE GENOMIC DNA]</scope>
    <source>
        <strain evidence="6">CCUG 73951</strain>
    </source>
</reference>
<dbReference type="InterPro" id="IPR055399">
    <property type="entry name" value="CC_BshC"/>
</dbReference>
<evidence type="ECO:0000313" key="5">
    <source>
        <dbReference type="EMBL" id="MFC7320347.1"/>
    </source>
</evidence>
<comment type="caution">
    <text evidence="5">The sequence shown here is derived from an EMBL/GenBank/DDBJ whole genome shotgun (WGS) entry which is preliminary data.</text>
</comment>
<feature type="domain" description="Bacillithiol biosynthesis BshC C-terminal coiled-coil" evidence="4">
    <location>
        <begin position="382"/>
        <end position="540"/>
    </location>
</feature>
<keyword evidence="6" id="KW-1185">Reference proteome</keyword>